<sequence length="121" mass="14052">MKNKTGLTKDTGWQFGIRRTIPLPLENVWNIFFSEEGLKYWAAGVDQNFSTYKEFSHIRTKWKHKNFNEKANLQIRFIPSKTAGKTAVSIHVDQLLNESQREETQKHWSAIMKEITGLIAG</sequence>
<dbReference type="RefSeq" id="WP_115960491.1">
    <property type="nucleotide sequence ID" value="NZ_CBCRVL010000025.1"/>
</dbReference>
<dbReference type="OrthoDB" id="4549061at2"/>
<keyword evidence="2" id="KW-1185">Reference proteome</keyword>
<organism evidence="1 2">
    <name type="scientific">Chryseobacterium flavum</name>
    <dbReference type="NCBI Taxonomy" id="415851"/>
    <lineage>
        <taxon>Bacteria</taxon>
        <taxon>Pseudomonadati</taxon>
        <taxon>Bacteroidota</taxon>
        <taxon>Flavobacteriia</taxon>
        <taxon>Flavobacteriales</taxon>
        <taxon>Weeksellaceae</taxon>
        <taxon>Chryseobacterium group</taxon>
        <taxon>Chryseobacterium</taxon>
    </lineage>
</organism>
<dbReference type="SUPFAM" id="SSF55961">
    <property type="entry name" value="Bet v1-like"/>
    <property type="match status" value="1"/>
</dbReference>
<name>A0A3D9CKP4_9FLAO</name>
<evidence type="ECO:0000313" key="1">
    <source>
        <dbReference type="EMBL" id="REC66311.1"/>
    </source>
</evidence>
<dbReference type="AlphaFoldDB" id="A0A3D9CKP4"/>
<evidence type="ECO:0000313" key="2">
    <source>
        <dbReference type="Proteomes" id="UP000256769"/>
    </source>
</evidence>
<comment type="caution">
    <text evidence="1">The sequence shown here is derived from an EMBL/GenBank/DDBJ whole genome shotgun (WGS) entry which is preliminary data.</text>
</comment>
<reference evidence="1 2" key="1">
    <citation type="journal article" date="2007" name="Int. J. Syst. Evol. Microbiol.">
        <title>Chryseobacterium flavum sp. nov., isolated from polluted soil.</title>
        <authorList>
            <person name="Zhou Y."/>
            <person name="Dong J."/>
            <person name="Wang X."/>
            <person name="Huang X."/>
            <person name="Zhang K.Y."/>
            <person name="Zhang Y.Q."/>
            <person name="Guo Y.F."/>
            <person name="Lai R."/>
            <person name="Li W.J."/>
        </authorList>
    </citation>
    <scope>NUCLEOTIDE SEQUENCE [LARGE SCALE GENOMIC DNA]</scope>
    <source>
        <strain evidence="1 2">KCTC 12877</strain>
    </source>
</reference>
<protein>
    <recommendedName>
        <fullName evidence="3">SRPBCC domain-containing protein</fullName>
    </recommendedName>
</protein>
<dbReference type="EMBL" id="QNUE01000009">
    <property type="protein sequence ID" value="REC66311.1"/>
    <property type="molecule type" value="Genomic_DNA"/>
</dbReference>
<proteinExistence type="predicted"/>
<accession>A0A3D9CKP4</accession>
<gene>
    <name evidence="1" type="ORF">DRF59_12630</name>
</gene>
<evidence type="ECO:0008006" key="3">
    <source>
        <dbReference type="Google" id="ProtNLM"/>
    </source>
</evidence>
<dbReference type="Proteomes" id="UP000256769">
    <property type="component" value="Unassembled WGS sequence"/>
</dbReference>